<keyword evidence="1" id="KW-0472">Membrane</keyword>
<feature type="transmembrane region" description="Helical" evidence="1">
    <location>
        <begin position="133"/>
        <end position="155"/>
    </location>
</feature>
<dbReference type="STRING" id="655015.B1812_03465"/>
<feature type="transmembrane region" description="Helical" evidence="1">
    <location>
        <begin position="47"/>
        <end position="67"/>
    </location>
</feature>
<evidence type="ECO:0000313" key="3">
    <source>
        <dbReference type="Proteomes" id="UP000193978"/>
    </source>
</evidence>
<sequence length="162" mass="18052">MISWAKFNITPEQERRYHVVRVKASPGMNAISESVVYDMSVLDSKSAALLTFISVAIAGLIFSLGLVDGQAPDARLIRGGIFVFLALFVYAAWIDLRCLHIIGPKILSAESDGDDYESISIAELSRRRNKYSLALFLCETGFMLLGPFLMLWILVTYRVISI</sequence>
<keyword evidence="1" id="KW-1133">Transmembrane helix</keyword>
<evidence type="ECO:0000256" key="1">
    <source>
        <dbReference type="SAM" id="Phobius"/>
    </source>
</evidence>
<reference evidence="2 3" key="1">
    <citation type="submission" date="2017-02" db="EMBL/GenBank/DDBJ databases">
        <authorList>
            <person name="Peterson S.W."/>
        </authorList>
    </citation>
    <scope>NUCLEOTIDE SEQUENCE [LARGE SCALE GENOMIC DNA]</scope>
    <source>
        <strain evidence="2 3">S285</strain>
    </source>
</reference>
<dbReference type="OrthoDB" id="9868809at2"/>
<protein>
    <submittedName>
        <fullName evidence="2">Uncharacterized protein</fullName>
    </submittedName>
</protein>
<dbReference type="KEGG" id="mbry:B1812_03465"/>
<evidence type="ECO:0000313" key="2">
    <source>
        <dbReference type="EMBL" id="ARN80296.1"/>
    </source>
</evidence>
<accession>A0A1W6MRY3</accession>
<dbReference type="EMBL" id="CP019948">
    <property type="protein sequence ID" value="ARN80296.1"/>
    <property type="molecule type" value="Genomic_DNA"/>
</dbReference>
<keyword evidence="3" id="KW-1185">Reference proteome</keyword>
<name>A0A1W6MRY3_9HYPH</name>
<dbReference type="AlphaFoldDB" id="A0A1W6MRY3"/>
<keyword evidence="1" id="KW-0812">Transmembrane</keyword>
<dbReference type="RefSeq" id="WP_085770359.1">
    <property type="nucleotide sequence ID" value="NZ_AP027149.1"/>
</dbReference>
<gene>
    <name evidence="2" type="ORF">B1812_03465</name>
</gene>
<organism evidence="2 3">
    <name type="scientific">Methylocystis bryophila</name>
    <dbReference type="NCBI Taxonomy" id="655015"/>
    <lineage>
        <taxon>Bacteria</taxon>
        <taxon>Pseudomonadati</taxon>
        <taxon>Pseudomonadota</taxon>
        <taxon>Alphaproteobacteria</taxon>
        <taxon>Hyphomicrobiales</taxon>
        <taxon>Methylocystaceae</taxon>
        <taxon>Methylocystis</taxon>
    </lineage>
</organism>
<feature type="transmembrane region" description="Helical" evidence="1">
    <location>
        <begin position="79"/>
        <end position="96"/>
    </location>
</feature>
<dbReference type="Proteomes" id="UP000193978">
    <property type="component" value="Chromosome"/>
</dbReference>
<proteinExistence type="predicted"/>